<dbReference type="CDD" id="cd00170">
    <property type="entry name" value="SEC14"/>
    <property type="match status" value="1"/>
</dbReference>
<dbReference type="AlphaFoldDB" id="A0A151K2E6"/>
<proteinExistence type="predicted"/>
<dbReference type="GO" id="GO:1902936">
    <property type="term" value="F:phosphatidylinositol bisphosphate binding"/>
    <property type="evidence" value="ECO:0007669"/>
    <property type="project" value="TreeGrafter"/>
</dbReference>
<dbReference type="InterPro" id="IPR036273">
    <property type="entry name" value="CRAL/TRIO_N_dom_sf"/>
</dbReference>
<dbReference type="InterPro" id="IPR001251">
    <property type="entry name" value="CRAL-TRIO_dom"/>
</dbReference>
<evidence type="ECO:0000313" key="3">
    <source>
        <dbReference type="Proteomes" id="UP000078542"/>
    </source>
</evidence>
<sequence>ISVYIKRTLNLYTDDFLILRFLRVCKFNLGKTKTRMQNFYKLQSDLPEWFSNRDPFKPELQELINMGLYPFRLMLPLRKPDSQGRLVVIGRMTLQNPRIHKLSDIIKIGLMTAELAMKNRAMATSASLYGVTVIGDTFNPTIHHIFQFGPSILKKIVHTWQNCYPIRLQLISVINAPIFIDITIKIFKSFMSEKLKQRLHVYPHMLQSCFKDIPTNILPVEYGGSDGTIQELTDYWKKLLEENRDWFISNMNN</sequence>
<evidence type="ECO:0000259" key="1">
    <source>
        <dbReference type="PROSITE" id="PS50191"/>
    </source>
</evidence>
<feature type="domain" description="CRAL-TRIO" evidence="1">
    <location>
        <begin position="61"/>
        <end position="230"/>
    </location>
</feature>
<dbReference type="PANTHER" id="PTHR10174:SF224">
    <property type="entry name" value="RETINOL-BINDING PROTEIN PINTA"/>
    <property type="match status" value="1"/>
</dbReference>
<protein>
    <submittedName>
        <fullName evidence="2">Alpha-tocopherol transfer protein</fullName>
    </submittedName>
</protein>
<reference evidence="2 3" key="1">
    <citation type="submission" date="2016-03" db="EMBL/GenBank/DDBJ databases">
        <title>Cyphomyrmex costatus WGS genome.</title>
        <authorList>
            <person name="Nygaard S."/>
            <person name="Hu H."/>
            <person name="Boomsma J."/>
            <person name="Zhang G."/>
        </authorList>
    </citation>
    <scope>NUCLEOTIDE SEQUENCE [LARGE SCALE GENOMIC DNA]</scope>
    <source>
        <strain evidence="2">MS0001</strain>
        <tissue evidence="2">Whole body</tissue>
    </source>
</reference>
<dbReference type="Gene3D" id="1.10.8.20">
    <property type="entry name" value="N-terminal domain of phosphatidylinositol transfer protein sec14p"/>
    <property type="match status" value="1"/>
</dbReference>
<evidence type="ECO:0000313" key="2">
    <source>
        <dbReference type="EMBL" id="KYN50295.1"/>
    </source>
</evidence>
<dbReference type="InterPro" id="IPR036865">
    <property type="entry name" value="CRAL-TRIO_dom_sf"/>
</dbReference>
<dbReference type="EMBL" id="LKEX01019497">
    <property type="protein sequence ID" value="KYN50295.1"/>
    <property type="molecule type" value="Genomic_DNA"/>
</dbReference>
<feature type="non-terminal residue" evidence="2">
    <location>
        <position position="1"/>
    </location>
</feature>
<dbReference type="SMART" id="SM00516">
    <property type="entry name" value="SEC14"/>
    <property type="match status" value="1"/>
</dbReference>
<organism evidence="2 3">
    <name type="scientific">Cyphomyrmex costatus</name>
    <dbReference type="NCBI Taxonomy" id="456900"/>
    <lineage>
        <taxon>Eukaryota</taxon>
        <taxon>Metazoa</taxon>
        <taxon>Ecdysozoa</taxon>
        <taxon>Arthropoda</taxon>
        <taxon>Hexapoda</taxon>
        <taxon>Insecta</taxon>
        <taxon>Pterygota</taxon>
        <taxon>Neoptera</taxon>
        <taxon>Endopterygota</taxon>
        <taxon>Hymenoptera</taxon>
        <taxon>Apocrita</taxon>
        <taxon>Aculeata</taxon>
        <taxon>Formicoidea</taxon>
        <taxon>Formicidae</taxon>
        <taxon>Myrmicinae</taxon>
        <taxon>Cyphomyrmex</taxon>
    </lineage>
</organism>
<keyword evidence="3" id="KW-1185">Reference proteome</keyword>
<dbReference type="SUPFAM" id="SSF52087">
    <property type="entry name" value="CRAL/TRIO domain"/>
    <property type="match status" value="1"/>
</dbReference>
<dbReference type="Gene3D" id="1.20.5.1200">
    <property type="entry name" value="Alpha-tocopherol transfer"/>
    <property type="match status" value="1"/>
</dbReference>
<dbReference type="STRING" id="456900.A0A151K2E6"/>
<name>A0A151K2E6_9HYME</name>
<dbReference type="GO" id="GO:0016020">
    <property type="term" value="C:membrane"/>
    <property type="evidence" value="ECO:0007669"/>
    <property type="project" value="TreeGrafter"/>
</dbReference>
<dbReference type="Proteomes" id="UP000078542">
    <property type="component" value="Unassembled WGS sequence"/>
</dbReference>
<dbReference type="PANTHER" id="PTHR10174">
    <property type="entry name" value="ALPHA-TOCOPHEROL TRANSFER PROTEIN-RELATED"/>
    <property type="match status" value="1"/>
</dbReference>
<dbReference type="Gene3D" id="3.40.525.10">
    <property type="entry name" value="CRAL-TRIO lipid binding domain"/>
    <property type="match status" value="1"/>
</dbReference>
<dbReference type="PROSITE" id="PS50191">
    <property type="entry name" value="CRAL_TRIO"/>
    <property type="match status" value="1"/>
</dbReference>
<dbReference type="SMART" id="SM01100">
    <property type="entry name" value="CRAL_TRIO_N"/>
    <property type="match status" value="1"/>
</dbReference>
<accession>A0A151K2E6</accession>
<dbReference type="InterPro" id="IPR011074">
    <property type="entry name" value="CRAL/TRIO_N_dom"/>
</dbReference>
<dbReference type="SUPFAM" id="SSF46938">
    <property type="entry name" value="CRAL/TRIO N-terminal domain"/>
    <property type="match status" value="1"/>
</dbReference>
<dbReference type="PRINTS" id="PR00180">
    <property type="entry name" value="CRETINALDHBP"/>
</dbReference>
<gene>
    <name evidence="2" type="ORF">ALC62_10265</name>
</gene>
<dbReference type="Pfam" id="PF00650">
    <property type="entry name" value="CRAL_TRIO"/>
    <property type="match status" value="1"/>
</dbReference>
<comment type="caution">
    <text evidence="2">The sequence shown here is derived from an EMBL/GenBank/DDBJ whole genome shotgun (WGS) entry which is preliminary data.</text>
</comment>